<dbReference type="Pfam" id="PF14765">
    <property type="entry name" value="PS-DH"/>
    <property type="match status" value="1"/>
</dbReference>
<keyword evidence="5" id="KW-0511">Multifunctional enzyme</keyword>
<evidence type="ECO:0000256" key="6">
    <source>
        <dbReference type="PROSITE-ProRule" id="PRU01363"/>
    </source>
</evidence>
<dbReference type="InterPro" id="IPR042104">
    <property type="entry name" value="PKS_dehydratase_sf"/>
</dbReference>
<dbReference type="Pfam" id="PF08659">
    <property type="entry name" value="KR"/>
    <property type="match status" value="1"/>
</dbReference>
<dbReference type="SUPFAM" id="SSF53901">
    <property type="entry name" value="Thiolase-like"/>
    <property type="match status" value="1"/>
</dbReference>
<dbReference type="Pfam" id="PF21089">
    <property type="entry name" value="PKS_DH_N"/>
    <property type="match status" value="1"/>
</dbReference>
<feature type="active site" description="Proton acceptor; for dehydratase activity" evidence="6">
    <location>
        <position position="907"/>
    </location>
</feature>
<dbReference type="InterPro" id="IPR014043">
    <property type="entry name" value="Acyl_transferase_dom"/>
</dbReference>
<dbReference type="Gene3D" id="3.10.129.110">
    <property type="entry name" value="Polyketide synthase dehydratase"/>
    <property type="match status" value="1"/>
</dbReference>
<accession>A0AAD6Y7E8</accession>
<dbReference type="SMART" id="SM00827">
    <property type="entry name" value="PKS_AT"/>
    <property type="match status" value="1"/>
</dbReference>
<dbReference type="PANTHER" id="PTHR43775:SF37">
    <property type="entry name" value="SI:DKEY-61P9.11"/>
    <property type="match status" value="1"/>
</dbReference>
<dbReference type="Pfam" id="PF00550">
    <property type="entry name" value="PP-binding"/>
    <property type="match status" value="1"/>
</dbReference>
<dbReference type="InterPro" id="IPR009081">
    <property type="entry name" value="PP-bd_ACP"/>
</dbReference>
<dbReference type="InterPro" id="IPR049551">
    <property type="entry name" value="PKS_DH_C"/>
</dbReference>
<dbReference type="Pfam" id="PF00698">
    <property type="entry name" value="Acyl_transf_1"/>
    <property type="match status" value="1"/>
</dbReference>
<dbReference type="PROSITE" id="PS00606">
    <property type="entry name" value="KS3_1"/>
    <property type="match status" value="1"/>
</dbReference>
<keyword evidence="3" id="KW-0808">Transferase</keyword>
<dbReference type="InterPro" id="IPR014031">
    <property type="entry name" value="Ketoacyl_synth_C"/>
</dbReference>
<keyword evidence="1" id="KW-0596">Phosphopantetheine</keyword>
<feature type="region of interest" description="N-terminal hotdog fold" evidence="6">
    <location>
        <begin position="870"/>
        <end position="995"/>
    </location>
</feature>
<dbReference type="SMART" id="SM00822">
    <property type="entry name" value="PKS_KR"/>
    <property type="match status" value="1"/>
</dbReference>
<proteinExistence type="predicted"/>
<dbReference type="GO" id="GO:0006633">
    <property type="term" value="P:fatty acid biosynthetic process"/>
    <property type="evidence" value="ECO:0007669"/>
    <property type="project" value="InterPro"/>
</dbReference>
<keyword evidence="10" id="KW-1185">Reference proteome</keyword>
<evidence type="ECO:0000256" key="2">
    <source>
        <dbReference type="ARBA" id="ARBA00022553"/>
    </source>
</evidence>
<dbReference type="InterPro" id="IPR049900">
    <property type="entry name" value="PKS_mFAS_DH"/>
</dbReference>
<dbReference type="EMBL" id="JARJCW010000043">
    <property type="protein sequence ID" value="KAJ7205481.1"/>
    <property type="molecule type" value="Genomic_DNA"/>
</dbReference>
<dbReference type="SUPFAM" id="SSF55048">
    <property type="entry name" value="Probable ACP-binding domain of malonyl-CoA ACP transacylase"/>
    <property type="match status" value="1"/>
</dbReference>
<dbReference type="Pfam" id="PF16197">
    <property type="entry name" value="KAsynt_C_assoc"/>
    <property type="match status" value="1"/>
</dbReference>
<dbReference type="InterPro" id="IPR001227">
    <property type="entry name" value="Ac_transferase_dom_sf"/>
</dbReference>
<evidence type="ECO:0000256" key="1">
    <source>
        <dbReference type="ARBA" id="ARBA00022450"/>
    </source>
</evidence>
<dbReference type="InterPro" id="IPR018201">
    <property type="entry name" value="Ketoacyl_synth_AS"/>
</dbReference>
<evidence type="ECO:0000313" key="10">
    <source>
        <dbReference type="Proteomes" id="UP001219525"/>
    </source>
</evidence>
<protein>
    <recommendedName>
        <fullName evidence="11">Polyketide synthase</fullName>
    </recommendedName>
</protein>
<dbReference type="Proteomes" id="UP001219525">
    <property type="component" value="Unassembled WGS sequence"/>
</dbReference>
<dbReference type="PANTHER" id="PTHR43775">
    <property type="entry name" value="FATTY ACID SYNTHASE"/>
    <property type="match status" value="1"/>
</dbReference>
<dbReference type="InterPro" id="IPR016039">
    <property type="entry name" value="Thiolase-like"/>
</dbReference>
<dbReference type="SMART" id="SM00825">
    <property type="entry name" value="PKS_KS"/>
    <property type="match status" value="1"/>
</dbReference>
<keyword evidence="2" id="KW-0597">Phosphoprotein</keyword>
<dbReference type="InterPro" id="IPR013968">
    <property type="entry name" value="PKS_KR"/>
</dbReference>
<dbReference type="InterPro" id="IPR057326">
    <property type="entry name" value="KR_dom"/>
</dbReference>
<organism evidence="9 10">
    <name type="scientific">Mycena pura</name>
    <dbReference type="NCBI Taxonomy" id="153505"/>
    <lineage>
        <taxon>Eukaryota</taxon>
        <taxon>Fungi</taxon>
        <taxon>Dikarya</taxon>
        <taxon>Basidiomycota</taxon>
        <taxon>Agaricomycotina</taxon>
        <taxon>Agaricomycetes</taxon>
        <taxon>Agaricomycetidae</taxon>
        <taxon>Agaricales</taxon>
        <taxon>Marasmiineae</taxon>
        <taxon>Mycenaceae</taxon>
        <taxon>Mycena</taxon>
    </lineage>
</organism>
<dbReference type="GO" id="GO:0004312">
    <property type="term" value="F:fatty acid synthase activity"/>
    <property type="evidence" value="ECO:0007669"/>
    <property type="project" value="TreeGrafter"/>
</dbReference>
<dbReference type="SUPFAM" id="SSF53474">
    <property type="entry name" value="alpha/beta-Hydrolases"/>
    <property type="match status" value="1"/>
</dbReference>
<dbReference type="InterPro" id="IPR032821">
    <property type="entry name" value="PKS_assoc"/>
</dbReference>
<keyword evidence="4" id="KW-0843">Virulence</keyword>
<comment type="caution">
    <text evidence="9">The sequence shown here is derived from an EMBL/GenBank/DDBJ whole genome shotgun (WGS) entry which is preliminary data.</text>
</comment>
<evidence type="ECO:0008006" key="11">
    <source>
        <dbReference type="Google" id="ProtNLM"/>
    </source>
</evidence>
<dbReference type="InterPro" id="IPR016035">
    <property type="entry name" value="Acyl_Trfase/lysoPLipase"/>
</dbReference>
<dbReference type="Gene3D" id="3.40.50.1820">
    <property type="entry name" value="alpha/beta hydrolase"/>
    <property type="match status" value="1"/>
</dbReference>
<dbReference type="PROSITE" id="PS00012">
    <property type="entry name" value="PHOSPHOPANTETHEINE"/>
    <property type="match status" value="1"/>
</dbReference>
<gene>
    <name evidence="9" type="ORF">GGX14DRAFT_367915</name>
</gene>
<evidence type="ECO:0000256" key="3">
    <source>
        <dbReference type="ARBA" id="ARBA00022679"/>
    </source>
</evidence>
<evidence type="ECO:0000313" key="9">
    <source>
        <dbReference type="EMBL" id="KAJ7205481.1"/>
    </source>
</evidence>
<dbReference type="InterPro" id="IPR016036">
    <property type="entry name" value="Malonyl_transacylase_ACP-bd"/>
</dbReference>
<dbReference type="PROSITE" id="PS52004">
    <property type="entry name" value="KS3_2"/>
    <property type="match status" value="1"/>
</dbReference>
<feature type="active site" description="Proton donor; for dehydratase activity" evidence="6">
    <location>
        <position position="1068"/>
    </location>
</feature>
<dbReference type="InterPro" id="IPR020841">
    <property type="entry name" value="PKS_Beta-ketoAc_synthase_dom"/>
</dbReference>
<dbReference type="InterPro" id="IPR006162">
    <property type="entry name" value="Ppantetheine_attach_site"/>
</dbReference>
<feature type="domain" description="Ketosynthase family 3 (KS3)" evidence="7">
    <location>
        <begin position="1"/>
        <end position="407"/>
    </location>
</feature>
<dbReference type="InterPro" id="IPR049552">
    <property type="entry name" value="PKS_DH_N"/>
</dbReference>
<feature type="non-terminal residue" evidence="9">
    <location>
        <position position="1"/>
    </location>
</feature>
<dbReference type="Pfam" id="PF02801">
    <property type="entry name" value="Ketoacyl-synt_C"/>
    <property type="match status" value="1"/>
</dbReference>
<feature type="domain" description="PKS/mFAS DH" evidence="8">
    <location>
        <begin position="870"/>
        <end position="1155"/>
    </location>
</feature>
<dbReference type="InterPro" id="IPR014030">
    <property type="entry name" value="Ketoacyl_synth_N"/>
</dbReference>
<evidence type="ECO:0000259" key="7">
    <source>
        <dbReference type="PROSITE" id="PS52004"/>
    </source>
</evidence>
<dbReference type="Gene3D" id="3.40.366.10">
    <property type="entry name" value="Malonyl-Coenzyme A Acyl Carrier Protein, domain 2"/>
    <property type="match status" value="1"/>
</dbReference>
<evidence type="ECO:0000256" key="4">
    <source>
        <dbReference type="ARBA" id="ARBA00023026"/>
    </source>
</evidence>
<name>A0AAD6Y7E8_9AGAR</name>
<feature type="region of interest" description="C-terminal hotdog fold" evidence="6">
    <location>
        <begin position="1009"/>
        <end position="1155"/>
    </location>
</feature>
<dbReference type="Pfam" id="PF00109">
    <property type="entry name" value="ketoacyl-synt"/>
    <property type="match status" value="1"/>
</dbReference>
<dbReference type="PROSITE" id="PS52019">
    <property type="entry name" value="PKS_MFAS_DH"/>
    <property type="match status" value="1"/>
</dbReference>
<evidence type="ECO:0000256" key="5">
    <source>
        <dbReference type="ARBA" id="ARBA00023268"/>
    </source>
</evidence>
<dbReference type="Gene3D" id="3.40.47.10">
    <property type="match status" value="1"/>
</dbReference>
<reference evidence="9" key="1">
    <citation type="submission" date="2023-03" db="EMBL/GenBank/DDBJ databases">
        <title>Massive genome expansion in bonnet fungi (Mycena s.s.) driven by repeated elements and novel gene families across ecological guilds.</title>
        <authorList>
            <consortium name="Lawrence Berkeley National Laboratory"/>
            <person name="Harder C.B."/>
            <person name="Miyauchi S."/>
            <person name="Viragh M."/>
            <person name="Kuo A."/>
            <person name="Thoen E."/>
            <person name="Andreopoulos B."/>
            <person name="Lu D."/>
            <person name="Skrede I."/>
            <person name="Drula E."/>
            <person name="Henrissat B."/>
            <person name="Morin E."/>
            <person name="Kohler A."/>
            <person name="Barry K."/>
            <person name="LaButti K."/>
            <person name="Morin E."/>
            <person name="Salamov A."/>
            <person name="Lipzen A."/>
            <person name="Mereny Z."/>
            <person name="Hegedus B."/>
            <person name="Baldrian P."/>
            <person name="Stursova M."/>
            <person name="Weitz H."/>
            <person name="Taylor A."/>
            <person name="Grigoriev I.V."/>
            <person name="Nagy L.G."/>
            <person name="Martin F."/>
            <person name="Kauserud H."/>
        </authorList>
    </citation>
    <scope>NUCLEOTIDE SEQUENCE</scope>
    <source>
        <strain evidence="9">9144</strain>
    </source>
</reference>
<dbReference type="GO" id="GO:0004315">
    <property type="term" value="F:3-oxoacyl-[acyl-carrier-protein] synthase activity"/>
    <property type="evidence" value="ECO:0007669"/>
    <property type="project" value="InterPro"/>
</dbReference>
<evidence type="ECO:0000259" key="8">
    <source>
        <dbReference type="PROSITE" id="PS52019"/>
    </source>
</evidence>
<dbReference type="CDD" id="cd00833">
    <property type="entry name" value="PKS"/>
    <property type="match status" value="1"/>
</dbReference>
<dbReference type="SUPFAM" id="SSF52151">
    <property type="entry name" value="FabD/lysophospholipase-like"/>
    <property type="match status" value="1"/>
</dbReference>
<dbReference type="SUPFAM" id="SSF51735">
    <property type="entry name" value="NAD(P)-binding Rossmann-fold domains"/>
    <property type="match status" value="1"/>
</dbReference>
<dbReference type="InterPro" id="IPR036291">
    <property type="entry name" value="NAD(P)-bd_dom_sf"/>
</dbReference>
<dbReference type="Gene3D" id="3.40.50.720">
    <property type="entry name" value="NAD(P)-binding Rossmann-like Domain"/>
    <property type="match status" value="1"/>
</dbReference>
<dbReference type="InterPro" id="IPR050091">
    <property type="entry name" value="PKS_NRPS_Biosynth_Enz"/>
</dbReference>
<sequence>VGVAAQLPSGDFSPNDLGYRTFWDFLVAKGQAYQPLSSDLFTSSEFRSLQERLKLPAKGAFLKNYDGMDSISFGISMKDARIMPFTARRLMELSFEALADSGVDYRRQKVGCFMTGPSSFEGAVSTDGSFASLPSALANRISYTMDITGPSVQLDTACSSSLTGLHLAIQAIEAGDCHTALVGAAQINRELAEWKNYSLGGILSSDGITKPFDADADGFGRGEGIAVVVIKSLDDALRDNDHIYSVILGSFINSTGSLMPLHVPSTVAQKECIRGAYARAGKNTSDADFAELHITGTSVGDRIEATAVGEVFTENLDIGSAKGNIGHLEAAAFLASLLKACLILENRLVPPTVNLSVLSPTIQWNRYRLGVPTELKPLRCNSDSGRSIISLSGAGIGGSTGHVVIESPPSKDHQHAQPPHSVAITFVVGGLSPKAVIQISRRICEELPSTTETLRACAVTMSRRARQLPWRTYFTLGSCASFEIAAATLVPTSPPPIAFIFSGQGPQNLNMGRGLFSVFPVFRSTILELDEVYKRLMGESLLGSTGLFATSTAPPPLSLSPTAWPVTITVAAIAMLQMALFDLTVSCGIVPSSFAGHSAGETAILYASGAGSKAMALEIAIARGQAMAVTESIDSGMASLACGADVAKEIISEISSNIEISCFNSPESIAISGSADLLAQAISLAQARGIFAQRIRTMVPGHCSYMDKIKADYMARMTDIFTRYPGPHIPNVPVFSTCTAQRLVNEFSPSYFWDNCRNPVLFSAAISGLLDFHRDGDASSNPIFLEVSCHPVLSSSIYPHNVSEKSVLCPMRRFTSGEESIRDEATLFTETLARITLHGYNSCDFSGLYGPSDYRQPFMDHPWVYRPIVSPLVQFSEVKPTHKVNGPLSTSLSTKLNEHTHPLLAQHVINGEPILPATGFIEILLEAGANVLWDVEFVSFFSMSAKHSPEFILERSGCGWSLISIKHGSTTLAECLPQIAKEHARGLMDSRMPMQLPEPLILQSIWDRLPKLEMKGFYESLRPFAAFGPAYWRVVRCHGNAAEIIAQIRGPSPDELETECRLDPISLDACLHILLHPAISKSYGAESMYLPFSLGRFTHHSRGSVTGNWFSHIRRRGWSPGLLSISDCWFAFEDGRTHCTMSPRAWMNMLQDLGCVNGHASIDGGHSFLFTAQKPDVSEQSVILHDVLGTKRFHVVQYSFGKETEFRARLGTMARNDHLQLNVVALEGRDADSAMGLCAVLAREFPFWTIHLAIFECPIHVSQPLQVMAQHGHLFERGEHVVYFPREGSPRVLRAVPSRPPATISDQHPLVLGDSDHLIINLISFQATAASVYGFVGRVAASYNPSYTPGDMVVGITEQKKTSTLVVHLGCIASLGLDHPPHPADVLKVAVTTLIQNYLSKRGGPIHSRIRVLVATMDEFMSGILTSNFQNTGIPVKCDFMVDDPSRSVDVLITDSDTNSRYPHLRHWVQRSGRFLLWDNILCENIAGRTWEIAHALELGLPELVSASSLRCRHPHQEMPVLPQNTSYSPLFHHNKSYILLGGIGGLGVDLAVWMYQHGARHIILTSRRGIVSLDPEKDVEALSKIAYLQSCNQLELQLVKSDATDESALSLLINSLRLPIGGCFQLTMVLSDRLFLNQSQHTFAAPHDAKLKVFEVFAAAVDVNSLDFYVAFSSLSGLLGLAGQSNYASACTVLEGVLARYPCAFSLVLPAIRDAGYLVFRSYPAADLWNCLEDGLRKIRDGPSFSRYIPDLDWDLLHARYSLPLAFHHLLSSHRQSTQVKVKDSKGEMDVLQMVLSVLEVEKKDFDFNRSLLSYGLDSLSATRLSAALQPFVQVSQVQLLAGISWSELYHNLRQTGGGDRELVAPKPATVAMHPAMNRSISALPAQTIVEICDGPGIPLIVFPGATGRIEPLLALRGHITGALYGIQVTKSTPITPFMAHAAFVVQKIREKWSTGPYRLGAFSVDSVIAVAVAKLLEESGQEIIQLAFIDGFPLLWTEKETELSLRTQELPTLLNWAVVTIIDLLRHDPLYGPESEQVSRWETALAVTPEATQTHLTTIELEAMRRLIPPLMQFLLEFYGPQPARSPSNFVGSFSRWVSSLKAPFSVFIAELGMIATLPDAARETWTDLGAHRCPSHKEVKRHFITGVGHYGILGAKDTAVLLQNF</sequence>
<dbReference type="InterPro" id="IPR029058">
    <property type="entry name" value="AB_hydrolase_fold"/>
</dbReference>